<dbReference type="EMBL" id="MU001495">
    <property type="protein sequence ID" value="KAF2448152.1"/>
    <property type="molecule type" value="Genomic_DNA"/>
</dbReference>
<reference evidence="2" key="1">
    <citation type="journal article" date="2020" name="Stud. Mycol.">
        <title>101 Dothideomycetes genomes: a test case for predicting lifestyles and emergence of pathogens.</title>
        <authorList>
            <person name="Haridas S."/>
            <person name="Albert R."/>
            <person name="Binder M."/>
            <person name="Bloem J."/>
            <person name="Labutti K."/>
            <person name="Salamov A."/>
            <person name="Andreopoulos B."/>
            <person name="Baker S."/>
            <person name="Barry K."/>
            <person name="Bills G."/>
            <person name="Bluhm B."/>
            <person name="Cannon C."/>
            <person name="Castanera R."/>
            <person name="Culley D."/>
            <person name="Daum C."/>
            <person name="Ezra D."/>
            <person name="Gonzalez J."/>
            <person name="Henrissat B."/>
            <person name="Kuo A."/>
            <person name="Liang C."/>
            <person name="Lipzen A."/>
            <person name="Lutzoni F."/>
            <person name="Magnuson J."/>
            <person name="Mondo S."/>
            <person name="Nolan M."/>
            <person name="Ohm R."/>
            <person name="Pangilinan J."/>
            <person name="Park H.-J."/>
            <person name="Ramirez L."/>
            <person name="Alfaro M."/>
            <person name="Sun H."/>
            <person name="Tritt A."/>
            <person name="Yoshinaga Y."/>
            <person name="Zwiers L.-H."/>
            <person name="Turgeon B."/>
            <person name="Goodwin S."/>
            <person name="Spatafora J."/>
            <person name="Crous P."/>
            <person name="Grigoriev I."/>
        </authorList>
    </citation>
    <scope>NUCLEOTIDE SEQUENCE</scope>
    <source>
        <strain evidence="2">CBS 690.94</strain>
    </source>
</reference>
<gene>
    <name evidence="2" type="ORF">P171DRAFT_207014</name>
</gene>
<accession>A0A9P4PQ80</accession>
<name>A0A9P4PQ80_9PLEO</name>
<organism evidence="2 3">
    <name type="scientific">Karstenula rhodostoma CBS 690.94</name>
    <dbReference type="NCBI Taxonomy" id="1392251"/>
    <lineage>
        <taxon>Eukaryota</taxon>
        <taxon>Fungi</taxon>
        <taxon>Dikarya</taxon>
        <taxon>Ascomycota</taxon>
        <taxon>Pezizomycotina</taxon>
        <taxon>Dothideomycetes</taxon>
        <taxon>Pleosporomycetidae</taxon>
        <taxon>Pleosporales</taxon>
        <taxon>Massarineae</taxon>
        <taxon>Didymosphaeriaceae</taxon>
        <taxon>Karstenula</taxon>
    </lineage>
</organism>
<dbReference type="Proteomes" id="UP000799764">
    <property type="component" value="Unassembled WGS sequence"/>
</dbReference>
<keyword evidence="3" id="KW-1185">Reference proteome</keyword>
<evidence type="ECO:0000313" key="3">
    <source>
        <dbReference type="Proteomes" id="UP000799764"/>
    </source>
</evidence>
<dbReference type="AlphaFoldDB" id="A0A9P4PQ80"/>
<feature type="compositionally biased region" description="Polar residues" evidence="1">
    <location>
        <begin position="181"/>
        <end position="193"/>
    </location>
</feature>
<proteinExistence type="predicted"/>
<protein>
    <submittedName>
        <fullName evidence="2">Uncharacterized protein</fullName>
    </submittedName>
</protein>
<comment type="caution">
    <text evidence="2">The sequence shown here is derived from an EMBL/GenBank/DDBJ whole genome shotgun (WGS) entry which is preliminary data.</text>
</comment>
<evidence type="ECO:0000256" key="1">
    <source>
        <dbReference type="SAM" id="MobiDB-lite"/>
    </source>
</evidence>
<sequence>MSSIRLHDRHKRRYIRRHTRLQQEPMSTTLTLLFELMPSQARRHVPFRHESRRPIHPRLVSLLPLLHFLSNLIPLPCLALPLALLDFSFHPFPLACRRPAPLFFRPFFWPPVPQSLLASLIRIVVLLPYRPHPAREEVLDPAALAVDISVQIVNHDPEQDSAEDGGERDGGRKGSGAHLVSKSQQDQFYRQLQ</sequence>
<evidence type="ECO:0000313" key="2">
    <source>
        <dbReference type="EMBL" id="KAF2448152.1"/>
    </source>
</evidence>
<feature type="region of interest" description="Disordered" evidence="1">
    <location>
        <begin position="156"/>
        <end position="193"/>
    </location>
</feature>